<dbReference type="PROSITE" id="PS50017">
    <property type="entry name" value="DEATH_DOMAIN"/>
    <property type="match status" value="1"/>
</dbReference>
<dbReference type="GO" id="GO:0042981">
    <property type="term" value="P:regulation of apoptotic process"/>
    <property type="evidence" value="ECO:0007669"/>
    <property type="project" value="InterPro"/>
</dbReference>
<dbReference type="InterPro" id="IPR011029">
    <property type="entry name" value="DEATH-like_dom_sf"/>
</dbReference>
<name>A0A9N9QWZ9_9NEOP</name>
<dbReference type="Gene3D" id="1.10.533.10">
    <property type="entry name" value="Death Domain, Fas"/>
    <property type="match status" value="2"/>
</dbReference>
<reference evidence="3" key="2">
    <citation type="submission" date="2022-10" db="EMBL/GenBank/DDBJ databases">
        <authorList>
            <consortium name="ENA_rothamsted_submissions"/>
            <consortium name="culmorum"/>
            <person name="King R."/>
        </authorList>
    </citation>
    <scope>NUCLEOTIDE SEQUENCE</scope>
</reference>
<sequence>MTLSEYSHLREQVIKSFSENERHGQLLSSLKELFREKINSPRRFEEITTIGQLLRILEIRDALSENNIQPLKDIVHRLPSNSRLLQRIIEYEQSHVPVEPINYYASEHLPQQSHRAPVESFVTNNLNTTMSEKKVQRIKQTIIEDIGVFWKDFGRSLGIKENTIDEINEDYRKVPMKAKQVLEIYLETKADSKTWFYDICEALESSRRKDLCKKIKKISVMNI</sequence>
<dbReference type="SUPFAM" id="SSF47986">
    <property type="entry name" value="DEATH domain"/>
    <property type="match status" value="2"/>
</dbReference>
<accession>A0A9N9QWZ9</accession>
<dbReference type="PROSITE" id="PS50168">
    <property type="entry name" value="DED"/>
    <property type="match status" value="1"/>
</dbReference>
<proteinExistence type="predicted"/>
<dbReference type="EMBL" id="OU893344">
    <property type="protein sequence ID" value="CAG9785045.1"/>
    <property type="molecule type" value="Genomic_DNA"/>
</dbReference>
<protein>
    <recommendedName>
        <fullName evidence="5">Death domain-containing protein</fullName>
    </recommendedName>
</protein>
<dbReference type="AlphaFoldDB" id="A0A9N9QWZ9"/>
<dbReference type="CDD" id="cd01670">
    <property type="entry name" value="Death"/>
    <property type="match status" value="1"/>
</dbReference>
<feature type="domain" description="Death" evidence="1">
    <location>
        <begin position="135"/>
        <end position="219"/>
    </location>
</feature>
<gene>
    <name evidence="3" type="ORF">DIATSA_LOCUS3101</name>
</gene>
<dbReference type="InterPro" id="IPR000488">
    <property type="entry name" value="Death_dom"/>
</dbReference>
<evidence type="ECO:0000313" key="4">
    <source>
        <dbReference type="Proteomes" id="UP001153714"/>
    </source>
</evidence>
<evidence type="ECO:0008006" key="5">
    <source>
        <dbReference type="Google" id="ProtNLM"/>
    </source>
</evidence>
<reference evidence="3" key="1">
    <citation type="submission" date="2021-12" db="EMBL/GenBank/DDBJ databases">
        <authorList>
            <person name="King R."/>
        </authorList>
    </citation>
    <scope>NUCLEOTIDE SEQUENCE</scope>
</reference>
<dbReference type="InterPro" id="IPR001875">
    <property type="entry name" value="DED_dom"/>
</dbReference>
<dbReference type="Pfam" id="PF00531">
    <property type="entry name" value="Death"/>
    <property type="match status" value="1"/>
</dbReference>
<evidence type="ECO:0000313" key="3">
    <source>
        <dbReference type="EMBL" id="CAG9785045.1"/>
    </source>
</evidence>
<dbReference type="GO" id="GO:0007165">
    <property type="term" value="P:signal transduction"/>
    <property type="evidence" value="ECO:0007669"/>
    <property type="project" value="InterPro"/>
</dbReference>
<evidence type="ECO:0000259" key="2">
    <source>
        <dbReference type="PROSITE" id="PS50168"/>
    </source>
</evidence>
<evidence type="ECO:0000259" key="1">
    <source>
        <dbReference type="PROSITE" id="PS50017"/>
    </source>
</evidence>
<dbReference type="Proteomes" id="UP001153714">
    <property type="component" value="Chromosome 13"/>
</dbReference>
<organism evidence="3 4">
    <name type="scientific">Diatraea saccharalis</name>
    <name type="common">sugarcane borer</name>
    <dbReference type="NCBI Taxonomy" id="40085"/>
    <lineage>
        <taxon>Eukaryota</taxon>
        <taxon>Metazoa</taxon>
        <taxon>Ecdysozoa</taxon>
        <taxon>Arthropoda</taxon>
        <taxon>Hexapoda</taxon>
        <taxon>Insecta</taxon>
        <taxon>Pterygota</taxon>
        <taxon>Neoptera</taxon>
        <taxon>Endopterygota</taxon>
        <taxon>Lepidoptera</taxon>
        <taxon>Glossata</taxon>
        <taxon>Ditrysia</taxon>
        <taxon>Pyraloidea</taxon>
        <taxon>Crambidae</taxon>
        <taxon>Crambinae</taxon>
        <taxon>Diatraea</taxon>
    </lineage>
</organism>
<keyword evidence="4" id="KW-1185">Reference proteome</keyword>
<dbReference type="OrthoDB" id="100767at2759"/>
<feature type="domain" description="DED" evidence="2">
    <location>
        <begin position="5"/>
        <end position="90"/>
    </location>
</feature>